<evidence type="ECO:0008006" key="4">
    <source>
        <dbReference type="Google" id="ProtNLM"/>
    </source>
</evidence>
<reference evidence="2 3" key="1">
    <citation type="submission" date="2017-05" db="EMBL/GenBank/DDBJ databases">
        <title>Vagococcus spp. assemblies.</title>
        <authorList>
            <person name="Gulvik C.A."/>
        </authorList>
    </citation>
    <scope>NUCLEOTIDE SEQUENCE [LARGE SCALE GENOMIC DNA]</scope>
    <source>
        <strain evidence="2 3">NCFB 2777</strain>
    </source>
</reference>
<dbReference type="RefSeq" id="WP_126779597.1">
    <property type="nucleotide sequence ID" value="NZ_NGJU01000009.1"/>
</dbReference>
<comment type="caution">
    <text evidence="2">The sequence shown here is derived from an EMBL/GenBank/DDBJ whole genome shotgun (WGS) entry which is preliminary data.</text>
</comment>
<dbReference type="InterPro" id="IPR043129">
    <property type="entry name" value="ATPase_NBD"/>
</dbReference>
<sequence length="284" mass="31373">MMILAIDIGGSSVKSAIYDGALQGKQQFDSPLTWLTMAEKLDALISNYRQEYEIERIAFSVPGVPNKTTGWLEGASSLHYLHDVPFIEYFQKKHQLPVTFENDANCACQAEMALGQGKSAKNIVFLVIGTGIGGVTVLDGEIRSGQHYYGGEYGMMLVDGRHEWSILGSAVHMARKYSQGKDRDFSGQEVFALAEAGDQLAQSLCHDLYRYLALGLYNLQYIIDPELFILGGGITQHPELLENIEKALTEIMSYGQRCPLRPNIKLATFKNDANLIGAALTKIN</sequence>
<organism evidence="2 3">
    <name type="scientific">Vagococcus salmoninarum</name>
    <dbReference type="NCBI Taxonomy" id="2739"/>
    <lineage>
        <taxon>Bacteria</taxon>
        <taxon>Bacillati</taxon>
        <taxon>Bacillota</taxon>
        <taxon>Bacilli</taxon>
        <taxon>Lactobacillales</taxon>
        <taxon>Enterococcaceae</taxon>
        <taxon>Vagococcus</taxon>
    </lineage>
</organism>
<dbReference type="PANTHER" id="PTHR18964:SF170">
    <property type="entry name" value="SUGAR KINASE"/>
    <property type="match status" value="1"/>
</dbReference>
<dbReference type="InterPro" id="IPR000600">
    <property type="entry name" value="ROK"/>
</dbReference>
<dbReference type="AlphaFoldDB" id="A0A429ZQ05"/>
<comment type="similarity">
    <text evidence="1">Belongs to the ROK (NagC/XylR) family.</text>
</comment>
<gene>
    <name evidence="2" type="ORF">CBF35_07265</name>
</gene>
<dbReference type="GeneID" id="98568164"/>
<evidence type="ECO:0000256" key="1">
    <source>
        <dbReference type="ARBA" id="ARBA00006479"/>
    </source>
</evidence>
<protein>
    <recommendedName>
        <fullName evidence="4">N-acetylmannosamine kinase</fullName>
    </recommendedName>
</protein>
<evidence type="ECO:0000313" key="3">
    <source>
        <dbReference type="Proteomes" id="UP000287239"/>
    </source>
</evidence>
<dbReference type="SUPFAM" id="SSF53067">
    <property type="entry name" value="Actin-like ATPase domain"/>
    <property type="match status" value="1"/>
</dbReference>
<accession>A0A429ZQ05</accession>
<dbReference type="Proteomes" id="UP000287239">
    <property type="component" value="Unassembled WGS sequence"/>
</dbReference>
<dbReference type="OrthoDB" id="9795247at2"/>
<evidence type="ECO:0000313" key="2">
    <source>
        <dbReference type="EMBL" id="RST95761.1"/>
    </source>
</evidence>
<name>A0A429ZQ05_9ENTE</name>
<dbReference type="Gene3D" id="3.30.420.40">
    <property type="match status" value="2"/>
</dbReference>
<dbReference type="EMBL" id="NGJU01000009">
    <property type="protein sequence ID" value="RST95761.1"/>
    <property type="molecule type" value="Genomic_DNA"/>
</dbReference>
<dbReference type="CDD" id="cd24152">
    <property type="entry name" value="ASKHA_NBD_ROK-like"/>
    <property type="match status" value="1"/>
</dbReference>
<proteinExistence type="inferred from homology"/>
<dbReference type="Pfam" id="PF00480">
    <property type="entry name" value="ROK"/>
    <property type="match status" value="1"/>
</dbReference>
<keyword evidence="3" id="KW-1185">Reference proteome</keyword>
<dbReference type="PANTHER" id="PTHR18964">
    <property type="entry name" value="ROK (REPRESSOR, ORF, KINASE) FAMILY"/>
    <property type="match status" value="1"/>
</dbReference>